<dbReference type="CDD" id="cd20528">
    <property type="entry name" value="CYCLIN_CCNJ-like_rpt1"/>
    <property type="match status" value="1"/>
</dbReference>
<dbReference type="EMBL" id="GEDV01007633">
    <property type="protein sequence ID" value="JAP80924.1"/>
    <property type="molecule type" value="Transcribed_RNA"/>
</dbReference>
<dbReference type="Pfam" id="PF00134">
    <property type="entry name" value="Cyclin_N"/>
    <property type="match status" value="1"/>
</dbReference>
<dbReference type="CDD" id="cd20529">
    <property type="entry name" value="CYCLIN_CCNJ-like_rpt2"/>
    <property type="match status" value="1"/>
</dbReference>
<proteinExistence type="inferred from homology"/>
<feature type="domain" description="Cyclin-like" evidence="3">
    <location>
        <begin position="45"/>
        <end position="131"/>
    </location>
</feature>
<comment type="similarity">
    <text evidence="2">Belongs to the cyclin family.</text>
</comment>
<dbReference type="SUPFAM" id="SSF47954">
    <property type="entry name" value="Cyclin-like"/>
    <property type="match status" value="2"/>
</dbReference>
<dbReference type="InterPro" id="IPR006671">
    <property type="entry name" value="Cyclin_N"/>
</dbReference>
<dbReference type="SMART" id="SM01332">
    <property type="entry name" value="Cyclin_C"/>
    <property type="match status" value="1"/>
</dbReference>
<dbReference type="SMART" id="SM00385">
    <property type="entry name" value="CYCLIN"/>
    <property type="match status" value="2"/>
</dbReference>
<dbReference type="InterPro" id="IPR013763">
    <property type="entry name" value="Cyclin-like_dom"/>
</dbReference>
<dbReference type="AlphaFoldDB" id="A0A131YNT4"/>
<reference evidence="5" key="1">
    <citation type="journal article" date="2016" name="Ticks Tick Borne Dis.">
        <title>De novo assembly and annotation of the salivary gland transcriptome of Rhipicephalus appendiculatus male and female ticks during blood feeding.</title>
        <authorList>
            <person name="de Castro M.H."/>
            <person name="de Klerk D."/>
            <person name="Pienaar R."/>
            <person name="Latif A.A."/>
            <person name="Rees D.J."/>
            <person name="Mans B.J."/>
        </authorList>
    </citation>
    <scope>NUCLEOTIDE SEQUENCE</scope>
    <source>
        <tissue evidence="5">Salivary glands</tissue>
    </source>
</reference>
<keyword evidence="1 2" id="KW-0195">Cyclin</keyword>
<dbReference type="InterPro" id="IPR004367">
    <property type="entry name" value="Cyclin_C-dom"/>
</dbReference>
<evidence type="ECO:0000313" key="5">
    <source>
        <dbReference type="EMBL" id="JAP80924.1"/>
    </source>
</evidence>
<accession>A0A131YNT4</accession>
<dbReference type="Pfam" id="PF02984">
    <property type="entry name" value="Cyclin_C"/>
    <property type="match status" value="1"/>
</dbReference>
<protein>
    <submittedName>
        <fullName evidence="5">Cyclin A3</fullName>
    </submittedName>
</protein>
<sequence>MTYVERWWLTDYTPEIYVYLRKLERRRMNFQSQSPQVHHRGRLVAFISAVCSRMDFCTLVQHLSVHFLDFFMDSHNIAPEHLELVALGCVVVAAKAEEKDCRNPLNSEISKLMGNAYTLREIGEAERAVLHFFRWEVNHPTVAHFLEYFAVFGLLPYDKPFSRVSAEMLQLREAMKHQLDFFLEASLKDYMFTQMPASMVAASCVVSARVCMCIYPYWSTTLEKITDYKLEQLVFCTNQLLMARDREYAKNGPRPQEFNDYYAVGFPYYYDIMALQDAESRHEDRRAAWWPVHSSQYEV</sequence>
<dbReference type="InterPro" id="IPR039361">
    <property type="entry name" value="Cyclin"/>
</dbReference>
<feature type="domain" description="Cyclin-like" evidence="3">
    <location>
        <begin position="159"/>
        <end position="242"/>
    </location>
</feature>
<name>A0A131YNT4_RHIAP</name>
<dbReference type="Gene3D" id="1.10.472.10">
    <property type="entry name" value="Cyclin-like"/>
    <property type="match status" value="2"/>
</dbReference>
<dbReference type="InterPro" id="IPR036915">
    <property type="entry name" value="Cyclin-like_sf"/>
</dbReference>
<evidence type="ECO:0000256" key="1">
    <source>
        <dbReference type="ARBA" id="ARBA00023127"/>
    </source>
</evidence>
<feature type="domain" description="Cyclin C-terminal" evidence="4">
    <location>
        <begin position="140"/>
        <end position="275"/>
    </location>
</feature>
<evidence type="ECO:0000256" key="2">
    <source>
        <dbReference type="RuleBase" id="RU000383"/>
    </source>
</evidence>
<organism evidence="5">
    <name type="scientific">Rhipicephalus appendiculatus</name>
    <name type="common">Brown ear tick</name>
    <dbReference type="NCBI Taxonomy" id="34631"/>
    <lineage>
        <taxon>Eukaryota</taxon>
        <taxon>Metazoa</taxon>
        <taxon>Ecdysozoa</taxon>
        <taxon>Arthropoda</taxon>
        <taxon>Chelicerata</taxon>
        <taxon>Arachnida</taxon>
        <taxon>Acari</taxon>
        <taxon>Parasitiformes</taxon>
        <taxon>Ixodida</taxon>
        <taxon>Ixodoidea</taxon>
        <taxon>Ixodidae</taxon>
        <taxon>Rhipicephalinae</taxon>
        <taxon>Rhipicephalus</taxon>
        <taxon>Rhipicephalus</taxon>
    </lineage>
</organism>
<evidence type="ECO:0000259" key="4">
    <source>
        <dbReference type="SMART" id="SM01332"/>
    </source>
</evidence>
<evidence type="ECO:0000259" key="3">
    <source>
        <dbReference type="SMART" id="SM00385"/>
    </source>
</evidence>
<dbReference type="PANTHER" id="PTHR10177">
    <property type="entry name" value="CYCLINS"/>
    <property type="match status" value="1"/>
</dbReference>